<dbReference type="RefSeq" id="WP_253966078.1">
    <property type="nucleotide sequence ID" value="NZ_JAMFTH010000001.1"/>
</dbReference>
<reference evidence="1" key="2">
    <citation type="submission" date="2023-01" db="EMBL/GenBank/DDBJ databases">
        <title>Gilvimarinus xylanilyticus HB14 isolated from Caulerpa lentillifera aquaculture base in Hainan, China.</title>
        <authorList>
            <person name="Zhang Y.-J."/>
        </authorList>
    </citation>
    <scope>NUCLEOTIDE SEQUENCE</scope>
    <source>
        <strain evidence="1">HB14</strain>
    </source>
</reference>
<dbReference type="InterPro" id="IPR005590">
    <property type="entry name" value="DUF333"/>
</dbReference>
<evidence type="ECO:0000313" key="2">
    <source>
        <dbReference type="Proteomes" id="UP001139319"/>
    </source>
</evidence>
<dbReference type="AlphaFoldDB" id="A0A9X2KSF9"/>
<dbReference type="EMBL" id="JAMFTH010000001">
    <property type="protein sequence ID" value="MCP8897778.1"/>
    <property type="molecule type" value="Genomic_DNA"/>
</dbReference>
<dbReference type="Pfam" id="PF03891">
    <property type="entry name" value="DUF333"/>
    <property type="match status" value="2"/>
</dbReference>
<comment type="caution">
    <text evidence="1">The sequence shown here is derived from an EMBL/GenBank/DDBJ whole genome shotgun (WGS) entry which is preliminary data.</text>
</comment>
<accession>A0A9X2KSF9</accession>
<evidence type="ECO:0000313" key="1">
    <source>
        <dbReference type="EMBL" id="MCP8897778.1"/>
    </source>
</evidence>
<reference evidence="1" key="1">
    <citation type="submission" date="2022-05" db="EMBL/GenBank/DDBJ databases">
        <authorList>
            <person name="Sun H.-N."/>
        </authorList>
    </citation>
    <scope>NUCLEOTIDE SEQUENCE</scope>
    <source>
        <strain evidence="1">HB14</strain>
    </source>
</reference>
<dbReference type="Proteomes" id="UP001139319">
    <property type="component" value="Unassembled WGS sequence"/>
</dbReference>
<organism evidence="1 2">
    <name type="scientific">Gilvimarinus xylanilyticus</name>
    <dbReference type="NCBI Taxonomy" id="2944139"/>
    <lineage>
        <taxon>Bacteria</taxon>
        <taxon>Pseudomonadati</taxon>
        <taxon>Pseudomonadota</taxon>
        <taxon>Gammaproteobacteria</taxon>
        <taxon>Cellvibrionales</taxon>
        <taxon>Cellvibrionaceae</taxon>
        <taxon>Gilvimarinus</taxon>
    </lineage>
</organism>
<gene>
    <name evidence="1" type="ORF">M6D89_00540</name>
</gene>
<protein>
    <submittedName>
        <fullName evidence="1">DUF333 domain-containing protein</fullName>
    </submittedName>
</protein>
<proteinExistence type="predicted"/>
<keyword evidence="2" id="KW-1185">Reference proteome</keyword>
<dbReference type="PROSITE" id="PS51257">
    <property type="entry name" value="PROKAR_LIPOPROTEIN"/>
    <property type="match status" value="1"/>
</dbReference>
<sequence>MNKLWGIIALAALVAGCDHPNQDTSRQANPAAVYCEQQQGRYDFNSGQCTLADGQTVDAWDYYRETLEKNVGLPNPAAVYCEAHGQYNRETGECTLEDGTVVNAWEWFREQHKSE</sequence>
<name>A0A9X2KSF9_9GAMM</name>